<evidence type="ECO:0000259" key="12">
    <source>
        <dbReference type="PROSITE" id="PS50075"/>
    </source>
</evidence>
<evidence type="ECO:0000256" key="11">
    <source>
        <dbReference type="SAM" id="MobiDB-lite"/>
    </source>
</evidence>
<dbReference type="InterPro" id="IPR016035">
    <property type="entry name" value="Acyl_Trfase/lysoPLipase"/>
</dbReference>
<dbReference type="SMART" id="SM00823">
    <property type="entry name" value="PKS_PP"/>
    <property type="match status" value="2"/>
</dbReference>
<dbReference type="PROSITE" id="PS00599">
    <property type="entry name" value="AA_TRANSFER_CLASS_2"/>
    <property type="match status" value="1"/>
</dbReference>
<dbReference type="SMART" id="SM00827">
    <property type="entry name" value="PKS_AT"/>
    <property type="match status" value="1"/>
</dbReference>
<keyword evidence="5" id="KW-0808">Transferase</keyword>
<dbReference type="InterPro" id="IPR042099">
    <property type="entry name" value="ANL_N_sf"/>
</dbReference>
<dbReference type="SUPFAM" id="SSF55048">
    <property type="entry name" value="Probable ACP-binding domain of malonyl-CoA ACP transacylase"/>
    <property type="match status" value="1"/>
</dbReference>
<dbReference type="Gene3D" id="3.40.50.12780">
    <property type="entry name" value="N-terminal domain of ligase-like"/>
    <property type="match status" value="1"/>
</dbReference>
<evidence type="ECO:0000256" key="3">
    <source>
        <dbReference type="ARBA" id="ARBA00022450"/>
    </source>
</evidence>
<keyword evidence="3" id="KW-0596">Phosphopantetheine</keyword>
<dbReference type="InterPro" id="IPR001917">
    <property type="entry name" value="Aminotrans_II_pyridoxalP_BS"/>
</dbReference>
<evidence type="ECO:0000313" key="15">
    <source>
        <dbReference type="Proteomes" id="UP000516444"/>
    </source>
</evidence>
<dbReference type="InterPro" id="IPR009081">
    <property type="entry name" value="PP-bd_ACP"/>
</dbReference>
<dbReference type="InterPro" id="IPR036291">
    <property type="entry name" value="NAD(P)-bd_dom_sf"/>
</dbReference>
<evidence type="ECO:0000256" key="2">
    <source>
        <dbReference type="ARBA" id="ARBA00006432"/>
    </source>
</evidence>
<dbReference type="PROSITE" id="PS00606">
    <property type="entry name" value="KS3_1"/>
    <property type="match status" value="1"/>
</dbReference>
<dbReference type="PROSITE" id="PS00455">
    <property type="entry name" value="AMP_BINDING"/>
    <property type="match status" value="1"/>
</dbReference>
<evidence type="ECO:0000259" key="13">
    <source>
        <dbReference type="PROSITE" id="PS52004"/>
    </source>
</evidence>
<dbReference type="Gene3D" id="3.40.50.720">
    <property type="entry name" value="NAD(P)-binding Rossmann-like Domain"/>
    <property type="match status" value="1"/>
</dbReference>
<keyword evidence="6" id="KW-0276">Fatty acid metabolism</keyword>
<feature type="compositionally biased region" description="Basic and acidic residues" evidence="11">
    <location>
        <begin position="1707"/>
        <end position="1717"/>
    </location>
</feature>
<name>A0A7G1PFJ2_9ACTN</name>
<dbReference type="GO" id="GO:0004312">
    <property type="term" value="F:fatty acid synthase activity"/>
    <property type="evidence" value="ECO:0007669"/>
    <property type="project" value="TreeGrafter"/>
</dbReference>
<dbReference type="CDD" id="cd00833">
    <property type="entry name" value="PKS"/>
    <property type="match status" value="1"/>
</dbReference>
<keyword evidence="8" id="KW-0443">Lipid metabolism</keyword>
<dbReference type="InterPro" id="IPR016039">
    <property type="entry name" value="Thiolase-like"/>
</dbReference>
<dbReference type="FunFam" id="3.40.47.10:FF:000019">
    <property type="entry name" value="Polyketide synthase type I"/>
    <property type="match status" value="1"/>
</dbReference>
<dbReference type="InterPro" id="IPR016036">
    <property type="entry name" value="Malonyl_transacylase_ACP-bd"/>
</dbReference>
<dbReference type="InterPro" id="IPR020841">
    <property type="entry name" value="PKS_Beta-ketoAc_synthase_dom"/>
</dbReference>
<feature type="compositionally biased region" description="Pro residues" evidence="11">
    <location>
        <begin position="1851"/>
        <end position="1860"/>
    </location>
</feature>
<dbReference type="InterPro" id="IPR001509">
    <property type="entry name" value="Epimerase_deHydtase"/>
</dbReference>
<dbReference type="Gene3D" id="3.30.70.3290">
    <property type="match status" value="1"/>
</dbReference>
<dbReference type="RefSeq" id="WP_190854550.1">
    <property type="nucleotide sequence ID" value="NZ_AP023440.1"/>
</dbReference>
<dbReference type="InterPro" id="IPR014043">
    <property type="entry name" value="Acyl_transferase_dom"/>
</dbReference>
<dbReference type="PANTHER" id="PTHR43775:SF37">
    <property type="entry name" value="SI:DKEY-61P9.11"/>
    <property type="match status" value="1"/>
</dbReference>
<dbReference type="InterPro" id="IPR050091">
    <property type="entry name" value="PKS_NRPS_Biosynth_Enz"/>
</dbReference>
<keyword evidence="10" id="KW-0012">Acyltransferase</keyword>
<keyword evidence="7" id="KW-0663">Pyridoxal phosphate</keyword>
<dbReference type="InterPro" id="IPR020845">
    <property type="entry name" value="AMP-binding_CS"/>
</dbReference>
<dbReference type="InterPro" id="IPR015422">
    <property type="entry name" value="PyrdxlP-dep_Trfase_small"/>
</dbReference>
<dbReference type="PANTHER" id="PTHR43775">
    <property type="entry name" value="FATTY ACID SYNTHASE"/>
    <property type="match status" value="1"/>
</dbReference>
<dbReference type="FunFam" id="3.40.50.12780:FF:000013">
    <property type="entry name" value="Long-chain-fatty-acid--AMP ligase FadD32"/>
    <property type="match status" value="1"/>
</dbReference>
<dbReference type="InterPro" id="IPR045851">
    <property type="entry name" value="AMP-bd_C_sf"/>
</dbReference>
<dbReference type="InterPro" id="IPR000873">
    <property type="entry name" value="AMP-dep_synth/lig_dom"/>
</dbReference>
<dbReference type="Pfam" id="PF00155">
    <property type="entry name" value="Aminotran_1_2"/>
    <property type="match status" value="1"/>
</dbReference>
<dbReference type="InterPro" id="IPR025110">
    <property type="entry name" value="AMP-bd_C"/>
</dbReference>
<dbReference type="SMART" id="SM00825">
    <property type="entry name" value="PKS_KS"/>
    <property type="match status" value="1"/>
</dbReference>
<evidence type="ECO:0000256" key="6">
    <source>
        <dbReference type="ARBA" id="ARBA00022832"/>
    </source>
</evidence>
<evidence type="ECO:0000256" key="9">
    <source>
        <dbReference type="ARBA" id="ARBA00023194"/>
    </source>
</evidence>
<dbReference type="Gene3D" id="3.40.640.10">
    <property type="entry name" value="Type I PLP-dependent aspartate aminotransferase-like (Major domain)"/>
    <property type="match status" value="1"/>
</dbReference>
<dbReference type="PROSITE" id="PS52004">
    <property type="entry name" value="KS3_2"/>
    <property type="match status" value="1"/>
</dbReference>
<dbReference type="SUPFAM" id="SSF53901">
    <property type="entry name" value="Thiolase-like"/>
    <property type="match status" value="1"/>
</dbReference>
<dbReference type="SUPFAM" id="SSF51735">
    <property type="entry name" value="NAD(P)-binding Rossmann-fold domains"/>
    <property type="match status" value="1"/>
</dbReference>
<evidence type="ECO:0000313" key="14">
    <source>
        <dbReference type="EMBL" id="BCL32954.1"/>
    </source>
</evidence>
<dbReference type="SUPFAM" id="SSF53383">
    <property type="entry name" value="PLP-dependent transferases"/>
    <property type="match status" value="1"/>
</dbReference>
<feature type="domain" description="Carrier" evidence="12">
    <location>
        <begin position="724"/>
        <end position="801"/>
    </location>
</feature>
<feature type="domain" description="Ketosynthase family 3 (KS3)" evidence="13">
    <location>
        <begin position="829"/>
        <end position="1242"/>
    </location>
</feature>
<dbReference type="InterPro" id="IPR004839">
    <property type="entry name" value="Aminotransferase_I/II_large"/>
</dbReference>
<keyword evidence="15" id="KW-1185">Reference proteome</keyword>
<dbReference type="GO" id="GO:0031177">
    <property type="term" value="F:phosphopantetheine binding"/>
    <property type="evidence" value="ECO:0007669"/>
    <property type="project" value="InterPro"/>
</dbReference>
<dbReference type="GO" id="GO:0030170">
    <property type="term" value="F:pyridoxal phosphate binding"/>
    <property type="evidence" value="ECO:0007669"/>
    <property type="project" value="InterPro"/>
</dbReference>
<dbReference type="CDD" id="cd05931">
    <property type="entry name" value="FAAL"/>
    <property type="match status" value="1"/>
</dbReference>
<comment type="cofactor">
    <cofactor evidence="1">
        <name>pyridoxal 5'-phosphate</name>
        <dbReference type="ChEBI" id="CHEBI:597326"/>
    </cofactor>
</comment>
<dbReference type="Pfam" id="PF01370">
    <property type="entry name" value="Epimerase"/>
    <property type="match status" value="1"/>
</dbReference>
<dbReference type="Pfam" id="PF02801">
    <property type="entry name" value="Ketoacyl-synt_C"/>
    <property type="match status" value="1"/>
</dbReference>
<dbReference type="InterPro" id="IPR014031">
    <property type="entry name" value="Ketoacyl_synth_C"/>
</dbReference>
<feature type="compositionally biased region" description="Low complexity" evidence="11">
    <location>
        <begin position="48"/>
        <end position="58"/>
    </location>
</feature>
<dbReference type="Gene3D" id="3.30.300.30">
    <property type="match status" value="1"/>
</dbReference>
<dbReference type="EMBL" id="AP023440">
    <property type="protein sequence ID" value="BCL32954.1"/>
    <property type="molecule type" value="Genomic_DNA"/>
</dbReference>
<feature type="compositionally biased region" description="Low complexity" evidence="11">
    <location>
        <begin position="1823"/>
        <end position="1850"/>
    </location>
</feature>
<dbReference type="Gene3D" id="3.40.366.10">
    <property type="entry name" value="Malonyl-Coenzyme A Acyl Carrier Protein, domain 2"/>
    <property type="match status" value="1"/>
</dbReference>
<evidence type="ECO:0000256" key="4">
    <source>
        <dbReference type="ARBA" id="ARBA00022553"/>
    </source>
</evidence>
<dbReference type="InterPro" id="IPR020806">
    <property type="entry name" value="PKS_PP-bd"/>
</dbReference>
<evidence type="ECO:0000256" key="10">
    <source>
        <dbReference type="ARBA" id="ARBA00023315"/>
    </source>
</evidence>
<accession>A0A7G1PFJ2</accession>
<dbReference type="Proteomes" id="UP000516444">
    <property type="component" value="Chromosome"/>
</dbReference>
<dbReference type="InterPro" id="IPR018201">
    <property type="entry name" value="Ketoacyl_synth_AS"/>
</dbReference>
<dbReference type="SUPFAM" id="SSF47336">
    <property type="entry name" value="ACP-like"/>
    <property type="match status" value="2"/>
</dbReference>
<dbReference type="Gene3D" id="3.90.1150.10">
    <property type="entry name" value="Aspartate Aminotransferase, domain 1"/>
    <property type="match status" value="1"/>
</dbReference>
<dbReference type="Gene3D" id="1.10.1200.10">
    <property type="entry name" value="ACP-like"/>
    <property type="match status" value="2"/>
</dbReference>
<protein>
    <submittedName>
        <fullName evidence="14">Uncharacterized protein</fullName>
    </submittedName>
</protein>
<dbReference type="CDD" id="cd06454">
    <property type="entry name" value="KBL_like"/>
    <property type="match status" value="1"/>
</dbReference>
<dbReference type="InterPro" id="IPR014030">
    <property type="entry name" value="Ketoacyl_synth_N"/>
</dbReference>
<evidence type="ECO:0000256" key="5">
    <source>
        <dbReference type="ARBA" id="ARBA00022679"/>
    </source>
</evidence>
<dbReference type="GO" id="GO:0071766">
    <property type="term" value="P:Actinobacterium-type cell wall biogenesis"/>
    <property type="evidence" value="ECO:0007669"/>
    <property type="project" value="UniProtKB-ARBA"/>
</dbReference>
<feature type="region of interest" description="Disordered" evidence="11">
    <location>
        <begin position="1697"/>
        <end position="1717"/>
    </location>
</feature>
<gene>
    <name evidence="14" type="ORF">GCM10017557_78130</name>
</gene>
<organism evidence="14 15">
    <name type="scientific">Streptomyces aurantiacus</name>
    <dbReference type="NCBI Taxonomy" id="47760"/>
    <lineage>
        <taxon>Bacteria</taxon>
        <taxon>Bacillati</taxon>
        <taxon>Actinomycetota</taxon>
        <taxon>Actinomycetes</taxon>
        <taxon>Kitasatosporales</taxon>
        <taxon>Streptomycetaceae</taxon>
        <taxon>Streptomyces</taxon>
        <taxon>Streptomyces aurantiacus group</taxon>
    </lineage>
</organism>
<dbReference type="SUPFAM" id="SSF52151">
    <property type="entry name" value="FabD/lysophospholipase-like"/>
    <property type="match status" value="1"/>
</dbReference>
<dbReference type="Pfam" id="PF22621">
    <property type="entry name" value="CurL-like_PKS_C"/>
    <property type="match status" value="1"/>
</dbReference>
<comment type="similarity">
    <text evidence="2">Belongs to the ATP-dependent AMP-binding enzyme family.</text>
</comment>
<sequence>MNLDPTETPWQGKEPKTVAGLLRHHLEHRPDAVAYRFLAGAGKGPGDTGPDPGTDPGGESWDYRELDLRTRAVAALLQREGLTGAPVLLLHPPGLDYVAAFLGCLYAGAIAVPAYPPDTRRFGQTMPRLAAIARDSGATHALTTGALSRFAATKRREIDALGLAGLRWLALSDLGTAGADDWRELSVGSDATAFLQYTSGSTSSPKGVMVSNGNLLHNLRSIHRRLEHDAASGMVSWLPPYHDMGLIGGILTPLYGGFPAHLMSAMSFVRHPLLWLETLSRTRASTSVAPNFGFEHCVRRITDEQRDGLDLSRWRLALNGAEPVRADTLDRFAERFAPSGFERRALLPCYGLAEATLMVTGVGAHEPPPVGAFAPAALGAKVAEPVPLSGPQGERAIRLVGCGPAVDGVDVAIVDADTRRRIGAEGRIGEIWLAGGSVAHGYWRRPETSDETFRARIDGEGPKAFLRTGDLGFVRGGHLYVVGRIKDVVIVQGRNHYPQDVELTVERADEAIRPGSGAAFSIEVDGAEELVVCYEVEGRRVDAAPALLAKLRTAIAEEHDVTPHAVVLLKRSTVHRTTSGKIQRHACKRDFLGLGLTVVAASVTRDADTIPPGGDLAGLPSNLSAGVRRQRVTDAVTEALTGVPATAGAPDVTGWTFSELDLDYPALLDAVRGLEERLGIRIALGGLLARPLVDTLISLLAGEEPGEEAAGSSRAGTVRSAGRWEPAAVEAWLVEEVARRLGLPAAAVDVTQPLASLGLDSKQAVAILAELGARTGHEMTTGTAFEHPTIRAVAAHVGAQGRAVGPAVPTVPAAASAARRDTRHEDTAHEPIAIIGMGCRLPGAPDTDSYWRLLVDGRDAITGVPGGRWATEQVNAPAFGGFVDRVDEFDARFFGLSAREATRMDPQQRLLLETAWQTVEDAGLDPTGLSGTSTGVFVGISSHDYSELQMSRLETIDVHAATGNAHSIAANRLSYTLDLRGPSLAVDTACSSSLLAVHLACESVRRGECDSALAGGVNLLISPGLSVAFAQGDMLSPDGRCRTFDDSANGYVRGEGVGLVLLKPLSAALADGDPVHAVIRGSATAHGGRSNGLTAPRGSAQRSVIERALDRAGLRGSDIDYVEAHGTGTSLGDPVEWEGLAAAYGSGRPEGGRCLVGSVKTNIGHLEAAAGIAGLIKAALVVRHRQVPPTLHLRTPNRRLAWENAGLDVPTELIGLPDTGTVRAGVSSFGFGGANAHLVLESAPDPDPIDAVAPKRPTHALCLSAHTPTALVTLAQRWRTHLAAHPDAELADLCRTAGTGRAQLAHRAVVTGGSQETFDAALDALARGGPSTAVVRGRTRPGPAPKVAFLFSGQGTQYTGMGKGLYDTHGGFARTLERADRVLRPHLGVPLTELLFEEGSTDRLAGTRYCQAALVALEVALAELWISLGVRPAALLGHSIGAYGAACVAGVMSLEEALTLAVVRGRHMAEQPGDGAMIACAGDEETIRAAASAGDPVVVAAVNAPGHLVLSGARTEIDRVRARLEGESVVVRPLAVSHAFHSPLMAGAAQPLRTAARGVTFREPEIPWVFDATGELVTGAVGADDWARHLLGPVRFADGFATLRGLGCDAFVEIGPHPTLLNMARTMTSRDDDESALWLPSLRRARGGPAGDGDWQTLLQSLGRLHCAGGPVDWAALDEGARRPRVPVPHAVLEGQPYWFSPPSRPDTAEDRPDPEAVRVSVAPPAATGAQADTDAVRSTVRSTVRGEVLDQVARACGFPPEQIPLDARLGADLGFDSLMRTELERALARRFPARLDRYRESVPEDPTVGRLVALLDTSGRKPSPGAGAPPEDGDSPGSGASPASAGRPRPVVPAGPVPPVDGSGPPVKQEREFEEWAEYAELQGRLRQTTASGSNPYGRIHEGHNAGHASVDGRRVINFSSFNYLALSHHPRVRRVAQEAIDRYGTSSSATPLLFGETPLHHELDAEIASFLGTEAAIVFAGGHATNVATISHLFGPDDLVLHDEWIHDSALRGCMLSGARRRPFPHNDWRALDSMLGTLRAQHRRALILVEGAYSQDGDLPDLRRFIDVKRRHGAMLMIDEAHSIGVLGRTGRGIGEYFGVDRRDVDLWMGTLSKAIGSLGGYIAAREPIIEYLRFTAPLHIFSTGISPANTAAALEAIRVIRDEPQRVARVRHLSEHFRDSARARGLDIGVSRASAVIPVVIGDWEKTMALSNSLLEQGVNVMPIGYPAVARDECRLRFFINADHSEEDLEHSLDLLGRAMSQHMPQHMPENTRAPAPRLAPSSSGDRVAEVLVTGASGFIGGHLTRRLAEHGHHVRVLVRKGSDRSAFEGVDVDVATGDLSDPESLRRATAGVRHVYNCAGMSADWGPWEEFRRINVDGSRNLVEAAHEAGTVERLLHLSTTDVYGYPVMPCDERTEPRDIGLPYNRSKVLGERAVLQAAERTGLPVTVVRPVSVYGPRSKDFVIEIATLLLSRQMVYVRGGAVPAGLLYVGNLVDGMIAACASDAAVGKAYNMRDPDPTTWREYVDALARGLGAKPPLLNLPSPVARGVATVSEKLYGALRIKSRPVLTRHAVHLLDRDQAHSIDRARDDFGFKSEVGFEEGIELTLAWLDSPEGRALVTR</sequence>
<dbReference type="Pfam" id="PF23024">
    <property type="entry name" value="AMP-dom_DIP2-like"/>
    <property type="match status" value="1"/>
</dbReference>
<dbReference type="InterPro" id="IPR001227">
    <property type="entry name" value="Ac_transferase_dom_sf"/>
</dbReference>
<dbReference type="KEGG" id="sgm:GCM10017557_78130"/>
<feature type="region of interest" description="Disordered" evidence="11">
    <location>
        <begin position="1818"/>
        <end position="1872"/>
    </location>
</feature>
<proteinExistence type="inferred from homology"/>
<dbReference type="InterPro" id="IPR015421">
    <property type="entry name" value="PyrdxlP-dep_Trfase_major"/>
</dbReference>
<dbReference type="InterPro" id="IPR015424">
    <property type="entry name" value="PyrdxlP-dep_Trfase"/>
</dbReference>
<dbReference type="GO" id="GO:0033068">
    <property type="term" value="P:macrolide biosynthetic process"/>
    <property type="evidence" value="ECO:0007669"/>
    <property type="project" value="UniProtKB-ARBA"/>
</dbReference>
<dbReference type="InterPro" id="IPR036736">
    <property type="entry name" value="ACP-like_sf"/>
</dbReference>
<reference evidence="14 15" key="1">
    <citation type="journal article" date="2014" name="Int. J. Syst. Evol. Microbiol.">
        <title>Complete genome sequence of Corynebacterium casei LMG S-19264T (=DSM 44701T), isolated from a smear-ripened cheese.</title>
        <authorList>
            <consortium name="US DOE Joint Genome Institute (JGI-PGF)"/>
            <person name="Walter F."/>
            <person name="Albersmeier A."/>
            <person name="Kalinowski J."/>
            <person name="Ruckert C."/>
        </authorList>
    </citation>
    <scope>NUCLEOTIDE SEQUENCE [LARGE SCALE GENOMIC DNA]</scope>
    <source>
        <strain evidence="14 15">JCM 4677</strain>
    </source>
</reference>
<keyword evidence="9" id="KW-0045">Antibiotic biosynthesis</keyword>
<dbReference type="Pfam" id="PF00550">
    <property type="entry name" value="PP-binding"/>
    <property type="match status" value="2"/>
</dbReference>
<dbReference type="GO" id="GO:0004315">
    <property type="term" value="F:3-oxoacyl-[acyl-carrier-protein] synthase activity"/>
    <property type="evidence" value="ECO:0007669"/>
    <property type="project" value="InterPro"/>
</dbReference>
<evidence type="ECO:0000256" key="1">
    <source>
        <dbReference type="ARBA" id="ARBA00001933"/>
    </source>
</evidence>
<dbReference type="PROSITE" id="PS50075">
    <property type="entry name" value="CARRIER"/>
    <property type="match status" value="1"/>
</dbReference>
<evidence type="ECO:0000256" key="7">
    <source>
        <dbReference type="ARBA" id="ARBA00022898"/>
    </source>
</evidence>
<dbReference type="Gene3D" id="3.40.47.10">
    <property type="match status" value="1"/>
</dbReference>
<evidence type="ECO:0000256" key="8">
    <source>
        <dbReference type="ARBA" id="ARBA00023098"/>
    </source>
</evidence>
<dbReference type="InterPro" id="IPR040097">
    <property type="entry name" value="FAAL/FAAC"/>
</dbReference>
<dbReference type="Pfam" id="PF00109">
    <property type="entry name" value="ketoacyl-synt"/>
    <property type="match status" value="1"/>
</dbReference>
<dbReference type="Pfam" id="PF00698">
    <property type="entry name" value="Acyl_transf_1"/>
    <property type="match status" value="1"/>
</dbReference>
<dbReference type="SUPFAM" id="SSF56801">
    <property type="entry name" value="Acetyl-CoA synthetase-like"/>
    <property type="match status" value="1"/>
</dbReference>
<dbReference type="Pfam" id="PF00501">
    <property type="entry name" value="AMP-binding"/>
    <property type="match status" value="1"/>
</dbReference>
<feature type="region of interest" description="Disordered" evidence="11">
    <location>
        <begin position="39"/>
        <end position="61"/>
    </location>
</feature>
<dbReference type="GO" id="GO:0006633">
    <property type="term" value="P:fatty acid biosynthetic process"/>
    <property type="evidence" value="ECO:0007669"/>
    <property type="project" value="InterPro"/>
</dbReference>
<keyword evidence="4" id="KW-0597">Phosphoprotein</keyword>